<protein>
    <recommendedName>
        <fullName evidence="2">Isochorismatase-like domain-containing protein</fullName>
    </recommendedName>
</protein>
<sequence length="204" mass="23557">MQKTSKLFRLSPKDTIFLECDIQEKFRKLVQNGDSVIHNARRLAYTAKIFQIPLISSAQLPKLFGPTCSEIMEAYSAYPEGVFRHEKSDFSMLEQPIWEKIQSLPERKNIVLYGIEAHVCVKQTCLDLLERDYHVTLVVDTLSSMSYHDRTVGIEAMRDAGAQITTYQSLVFELARSPSIPEYKELLKLIKDMPQVHIELHHKM</sequence>
<feature type="domain" description="Isochorismatase-like" evidence="2">
    <location>
        <begin position="16"/>
        <end position="168"/>
    </location>
</feature>
<keyword evidence="4" id="KW-1185">Reference proteome</keyword>
<dbReference type="Pfam" id="PF00857">
    <property type="entry name" value="Isochorismatase"/>
    <property type="match status" value="1"/>
</dbReference>
<dbReference type="InterPro" id="IPR050993">
    <property type="entry name" value="Isochorismatase_domain"/>
</dbReference>
<name>A0A8J8T5Q8_HALGN</name>
<proteinExistence type="inferred from homology"/>
<evidence type="ECO:0000313" key="3">
    <source>
        <dbReference type="EMBL" id="TNV82730.1"/>
    </source>
</evidence>
<comment type="similarity">
    <text evidence="1">Belongs to the isochorismatase family.</text>
</comment>
<dbReference type="Gene3D" id="3.40.50.850">
    <property type="entry name" value="Isochorismatase-like"/>
    <property type="match status" value="1"/>
</dbReference>
<dbReference type="PANTHER" id="PTHR14119">
    <property type="entry name" value="HYDROLASE"/>
    <property type="match status" value="1"/>
</dbReference>
<comment type="caution">
    <text evidence="3">The sequence shown here is derived from an EMBL/GenBank/DDBJ whole genome shotgun (WGS) entry which is preliminary data.</text>
</comment>
<evidence type="ECO:0000259" key="2">
    <source>
        <dbReference type="Pfam" id="PF00857"/>
    </source>
</evidence>
<evidence type="ECO:0000313" key="4">
    <source>
        <dbReference type="Proteomes" id="UP000785679"/>
    </source>
</evidence>
<accession>A0A8J8T5Q8</accession>
<gene>
    <name evidence="3" type="ORF">FGO68_gene3029</name>
</gene>
<dbReference type="Proteomes" id="UP000785679">
    <property type="component" value="Unassembled WGS sequence"/>
</dbReference>
<dbReference type="PANTHER" id="PTHR14119:SF3">
    <property type="entry name" value="ISOCHORISMATASE DOMAIN-CONTAINING PROTEIN 2"/>
    <property type="match status" value="1"/>
</dbReference>
<dbReference type="InterPro" id="IPR036380">
    <property type="entry name" value="Isochorismatase-like_sf"/>
</dbReference>
<dbReference type="EMBL" id="RRYP01004610">
    <property type="protein sequence ID" value="TNV82730.1"/>
    <property type="molecule type" value="Genomic_DNA"/>
</dbReference>
<dbReference type="OrthoDB" id="269496at2759"/>
<dbReference type="SUPFAM" id="SSF52499">
    <property type="entry name" value="Isochorismatase-like hydrolases"/>
    <property type="match status" value="1"/>
</dbReference>
<dbReference type="InterPro" id="IPR000868">
    <property type="entry name" value="Isochorismatase-like_dom"/>
</dbReference>
<evidence type="ECO:0000256" key="1">
    <source>
        <dbReference type="ARBA" id="ARBA00006336"/>
    </source>
</evidence>
<dbReference type="AlphaFoldDB" id="A0A8J8T5Q8"/>
<organism evidence="3 4">
    <name type="scientific">Halteria grandinella</name>
    <dbReference type="NCBI Taxonomy" id="5974"/>
    <lineage>
        <taxon>Eukaryota</taxon>
        <taxon>Sar</taxon>
        <taxon>Alveolata</taxon>
        <taxon>Ciliophora</taxon>
        <taxon>Intramacronucleata</taxon>
        <taxon>Spirotrichea</taxon>
        <taxon>Stichotrichia</taxon>
        <taxon>Sporadotrichida</taxon>
        <taxon>Halteriidae</taxon>
        <taxon>Halteria</taxon>
    </lineage>
</organism>
<reference evidence="3" key="1">
    <citation type="submission" date="2019-06" db="EMBL/GenBank/DDBJ databases">
        <authorList>
            <person name="Zheng W."/>
        </authorList>
    </citation>
    <scope>NUCLEOTIDE SEQUENCE</scope>
    <source>
        <strain evidence="3">QDHG01</strain>
    </source>
</reference>